<name>A0A0M3V4B8_9NOSO</name>
<sequence>MSRKVNSNSRRFGKLRTPVFYLLAAIAILAAAFPKLYEIKTKAGINISGRYHAGSFLEKHTFGIFRCEWLYPYRCDRRNGKV</sequence>
<dbReference type="PATRIC" id="fig|224013.5.peg.132"/>
<dbReference type="RefSeq" id="WP_062287085.1">
    <property type="nucleotide sequence ID" value="NZ_CP012036.1"/>
</dbReference>
<reference evidence="1 2" key="2">
    <citation type="journal article" date="2016" name="Genome Announc.">
        <title>Draft Genome Sequence of the N2-Fixing Cyanobacterium Nostoc piscinale CENA21, Isolated from the Brazilian Amazon Floodplain.</title>
        <authorList>
            <person name="Leao T."/>
            <person name="Guimaraes P.I."/>
            <person name="de Melo A.G."/>
            <person name="Ramos R.T."/>
            <person name="Leao P.N."/>
            <person name="Silva A."/>
            <person name="Fiore M.F."/>
            <person name="Schneider M.P."/>
        </authorList>
    </citation>
    <scope>NUCLEOTIDE SEQUENCE [LARGE SCALE GENOMIC DNA]</scope>
    <source>
        <strain evidence="1 2">CENA21</strain>
    </source>
</reference>
<dbReference type="AlphaFoldDB" id="A0A0M3V4B8"/>
<evidence type="ECO:0000313" key="1">
    <source>
        <dbReference type="EMBL" id="ALF51677.1"/>
    </source>
</evidence>
<dbReference type="KEGG" id="npz:ACX27_00560"/>
<protein>
    <submittedName>
        <fullName evidence="1">Uncharacterized protein</fullName>
    </submittedName>
</protein>
<dbReference type="STRING" id="224013.ACX27_00560"/>
<evidence type="ECO:0000313" key="2">
    <source>
        <dbReference type="Proteomes" id="UP000062645"/>
    </source>
</evidence>
<dbReference type="OrthoDB" id="427014at2"/>
<gene>
    <name evidence="1" type="ORF">ACX27_00560</name>
</gene>
<reference evidence="2" key="1">
    <citation type="submission" date="2015-07" db="EMBL/GenBank/DDBJ databases">
        <title>Genome Of Nitrogen-Fixing Cyanobacterium Nostoc piscinale CENA21 From Solimoes/Amazon River Floodplain Sediments And Comparative Genomics To Uncover Biosynthetic Natural Products Potential.</title>
        <authorList>
            <person name="Leao T.F."/>
            <person name="Leao P.N."/>
            <person name="Guimaraes P.I."/>
            <person name="de Melo A.G.C."/>
            <person name="Ramos R.T.J."/>
            <person name="Silva A."/>
            <person name="Fiore M.F."/>
            <person name="Schneider M.P.C."/>
        </authorList>
    </citation>
    <scope>NUCLEOTIDE SEQUENCE [LARGE SCALE GENOMIC DNA]</scope>
    <source>
        <strain evidence="2">CENA21</strain>
    </source>
</reference>
<accession>A0A0M3V4B8</accession>
<dbReference type="EMBL" id="CP012036">
    <property type="protein sequence ID" value="ALF51677.1"/>
    <property type="molecule type" value="Genomic_DNA"/>
</dbReference>
<proteinExistence type="predicted"/>
<organism evidence="1 2">
    <name type="scientific">Nostoc piscinale CENA21</name>
    <dbReference type="NCBI Taxonomy" id="224013"/>
    <lineage>
        <taxon>Bacteria</taxon>
        <taxon>Bacillati</taxon>
        <taxon>Cyanobacteriota</taxon>
        <taxon>Cyanophyceae</taxon>
        <taxon>Nostocales</taxon>
        <taxon>Nostocaceae</taxon>
        <taxon>Nostoc</taxon>
    </lineage>
</organism>
<keyword evidence="2" id="KW-1185">Reference proteome</keyword>
<dbReference type="Proteomes" id="UP000062645">
    <property type="component" value="Chromosome"/>
</dbReference>